<organism evidence="6 7">
    <name type="scientific">Kaistia defluvii</name>
    <dbReference type="NCBI Taxonomy" id="410841"/>
    <lineage>
        <taxon>Bacteria</taxon>
        <taxon>Pseudomonadati</taxon>
        <taxon>Pseudomonadota</taxon>
        <taxon>Alphaproteobacteria</taxon>
        <taxon>Hyphomicrobiales</taxon>
        <taxon>Kaistiaceae</taxon>
        <taxon>Kaistia</taxon>
    </lineage>
</organism>
<proteinExistence type="inferred from homology"/>
<evidence type="ECO:0000313" key="6">
    <source>
        <dbReference type="EMBL" id="MET4634679.1"/>
    </source>
</evidence>
<dbReference type="EMBL" id="JBEPSM010000001">
    <property type="protein sequence ID" value="MET4634679.1"/>
    <property type="molecule type" value="Genomic_DNA"/>
</dbReference>
<dbReference type="PANTHER" id="PTHR30469:SF11">
    <property type="entry name" value="BLL4320 PROTEIN"/>
    <property type="match status" value="1"/>
</dbReference>
<feature type="coiled-coil region" evidence="2">
    <location>
        <begin position="142"/>
        <end position="169"/>
    </location>
</feature>
<dbReference type="Gene3D" id="2.40.50.100">
    <property type="match status" value="1"/>
</dbReference>
<evidence type="ECO:0000313" key="7">
    <source>
        <dbReference type="Proteomes" id="UP001549321"/>
    </source>
</evidence>
<dbReference type="PANTHER" id="PTHR30469">
    <property type="entry name" value="MULTIDRUG RESISTANCE PROTEIN MDTA"/>
    <property type="match status" value="1"/>
</dbReference>
<dbReference type="Proteomes" id="UP001549321">
    <property type="component" value="Unassembled WGS sequence"/>
</dbReference>
<evidence type="ECO:0000259" key="4">
    <source>
        <dbReference type="Pfam" id="PF25917"/>
    </source>
</evidence>
<keyword evidence="7" id="KW-1185">Reference proteome</keyword>
<keyword evidence="2" id="KW-0175">Coiled coil</keyword>
<evidence type="ECO:0000256" key="2">
    <source>
        <dbReference type="SAM" id="Coils"/>
    </source>
</evidence>
<comment type="caution">
    <text evidence="6">The sequence shown here is derived from an EMBL/GenBank/DDBJ whole genome shotgun (WGS) entry which is preliminary data.</text>
</comment>
<accession>A0ABV2R094</accession>
<sequence length="403" mass="42347">MKRFILATILLVVVVAICGGLIWFNFFRDKMIEQFFAGMKAPVVTISAITVEPAQWTPGIEAVGTAAAAEGVDVAVQTGGIVEKILFKANDKVQQGQLLVQIDDAVERAGLVSANTAVAVSQDALSRAQALLQRNVSTVASLQDAQNNLDKAKGALTQLEATLDEKAIKAPFAGTIGIPKIDVGQYVQPATVVATLQNLDRIKVNFSVPEQELGSLKIGQPVRFGLKEDELNFSGTITGIDPKIDAASRLVSVQALLDNPDGTLRPGQFIRVRVDLPVESDVIALPQTAVTISLYGAYVYAVQDAPAEAKPADAKPAEAKPAEAKPADGKPADAAAPNLIAKQIFVKVGRRSGDMIEILEGVKPGMQIVTSGQNKLSSGSPVAVDNSVQPVKGATVNPEASKS</sequence>
<feature type="region of interest" description="Disordered" evidence="3">
    <location>
        <begin position="372"/>
        <end position="403"/>
    </location>
</feature>
<dbReference type="InterPro" id="IPR058792">
    <property type="entry name" value="Beta-barrel_RND_2"/>
</dbReference>
<feature type="domain" description="Multidrug resistance protein MdtA-like barrel-sandwich hybrid" evidence="4">
    <location>
        <begin position="72"/>
        <end position="191"/>
    </location>
</feature>
<dbReference type="Pfam" id="PF25954">
    <property type="entry name" value="Beta-barrel_RND_2"/>
    <property type="match status" value="1"/>
</dbReference>
<dbReference type="SUPFAM" id="SSF111369">
    <property type="entry name" value="HlyD-like secretion proteins"/>
    <property type="match status" value="1"/>
</dbReference>
<evidence type="ECO:0000256" key="1">
    <source>
        <dbReference type="ARBA" id="ARBA00009477"/>
    </source>
</evidence>
<feature type="region of interest" description="Disordered" evidence="3">
    <location>
        <begin position="311"/>
        <end position="333"/>
    </location>
</feature>
<dbReference type="Gene3D" id="2.40.30.170">
    <property type="match status" value="1"/>
</dbReference>
<protein>
    <submittedName>
        <fullName evidence="6">Membrane fusion protein (Multidrug efflux system)</fullName>
    </submittedName>
</protein>
<dbReference type="Gene3D" id="1.10.287.470">
    <property type="entry name" value="Helix hairpin bin"/>
    <property type="match status" value="1"/>
</dbReference>
<reference evidence="6 7" key="1">
    <citation type="submission" date="2024-06" db="EMBL/GenBank/DDBJ databases">
        <title>Sorghum-associated microbial communities from plants grown in Nebraska, USA.</title>
        <authorList>
            <person name="Schachtman D."/>
        </authorList>
    </citation>
    <scope>NUCLEOTIDE SEQUENCE [LARGE SCALE GENOMIC DNA]</scope>
    <source>
        <strain evidence="6 7">3207</strain>
    </source>
</reference>
<name>A0ABV2R094_9HYPH</name>
<dbReference type="NCBIfam" id="TIGR01730">
    <property type="entry name" value="RND_mfp"/>
    <property type="match status" value="1"/>
</dbReference>
<gene>
    <name evidence="6" type="ORF">ABIE08_002592</name>
</gene>
<feature type="domain" description="CusB-like beta-barrel" evidence="5">
    <location>
        <begin position="204"/>
        <end position="274"/>
    </location>
</feature>
<dbReference type="Gene3D" id="2.40.420.20">
    <property type="match status" value="1"/>
</dbReference>
<dbReference type="InterPro" id="IPR006143">
    <property type="entry name" value="RND_pump_MFP"/>
</dbReference>
<comment type="similarity">
    <text evidence="1">Belongs to the membrane fusion protein (MFP) (TC 8.A.1) family.</text>
</comment>
<feature type="compositionally biased region" description="Basic and acidic residues" evidence="3">
    <location>
        <begin position="311"/>
        <end position="331"/>
    </location>
</feature>
<dbReference type="InterPro" id="IPR058625">
    <property type="entry name" value="MdtA-like_BSH"/>
</dbReference>
<evidence type="ECO:0000256" key="3">
    <source>
        <dbReference type="SAM" id="MobiDB-lite"/>
    </source>
</evidence>
<evidence type="ECO:0000259" key="5">
    <source>
        <dbReference type="Pfam" id="PF25954"/>
    </source>
</evidence>
<dbReference type="Pfam" id="PF25917">
    <property type="entry name" value="BSH_RND"/>
    <property type="match status" value="1"/>
</dbReference>